<name>A0A1E5R8F9_9ASCO</name>
<dbReference type="Gene3D" id="1.20.1250.20">
    <property type="entry name" value="MFS general substrate transporter like domains"/>
    <property type="match status" value="1"/>
</dbReference>
<feature type="transmembrane region" description="Helical" evidence="5">
    <location>
        <begin position="106"/>
        <end position="124"/>
    </location>
</feature>
<comment type="subcellular location">
    <subcellularLocation>
        <location evidence="1">Membrane</location>
        <topology evidence="1">Multi-pass membrane protein</topology>
    </subcellularLocation>
</comment>
<dbReference type="PANTHER" id="PTHR23502:SF34">
    <property type="entry name" value="PROTEIN HOL1"/>
    <property type="match status" value="1"/>
</dbReference>
<keyword evidence="2 5" id="KW-0812">Transmembrane</keyword>
<dbReference type="EMBL" id="LPNL01000007">
    <property type="protein sequence ID" value="OEJ83199.1"/>
    <property type="molecule type" value="Genomic_DNA"/>
</dbReference>
<dbReference type="GO" id="GO:0022857">
    <property type="term" value="F:transmembrane transporter activity"/>
    <property type="evidence" value="ECO:0007669"/>
    <property type="project" value="InterPro"/>
</dbReference>
<feature type="transmembrane region" description="Helical" evidence="5">
    <location>
        <begin position="353"/>
        <end position="372"/>
    </location>
</feature>
<feature type="transmembrane region" description="Helical" evidence="5">
    <location>
        <begin position="195"/>
        <end position="217"/>
    </location>
</feature>
<dbReference type="InterPro" id="IPR036259">
    <property type="entry name" value="MFS_trans_sf"/>
</dbReference>
<feature type="transmembrane region" description="Helical" evidence="5">
    <location>
        <begin position="136"/>
        <end position="154"/>
    </location>
</feature>
<evidence type="ECO:0000256" key="5">
    <source>
        <dbReference type="SAM" id="Phobius"/>
    </source>
</evidence>
<feature type="transmembrane region" description="Helical" evidence="5">
    <location>
        <begin position="441"/>
        <end position="462"/>
    </location>
</feature>
<reference evidence="7" key="1">
    <citation type="journal article" date="2016" name="Genome Announc.">
        <title>Genome sequences of three species of Hanseniaspora isolated from spontaneous wine fermentations.</title>
        <authorList>
            <person name="Sternes P.R."/>
            <person name="Lee D."/>
            <person name="Kutyna D.R."/>
            <person name="Borneman A.R."/>
        </authorList>
    </citation>
    <scope>NUCLEOTIDE SEQUENCE [LARGE SCALE GENOMIC DNA]</scope>
    <source>
        <strain evidence="7">AWRI3578</strain>
    </source>
</reference>
<dbReference type="GO" id="GO:0005886">
    <property type="term" value="C:plasma membrane"/>
    <property type="evidence" value="ECO:0007669"/>
    <property type="project" value="TreeGrafter"/>
</dbReference>
<evidence type="ECO:0000256" key="4">
    <source>
        <dbReference type="ARBA" id="ARBA00023136"/>
    </source>
</evidence>
<evidence type="ECO:0000256" key="3">
    <source>
        <dbReference type="ARBA" id="ARBA00022989"/>
    </source>
</evidence>
<dbReference type="InterPro" id="IPR011701">
    <property type="entry name" value="MFS"/>
</dbReference>
<dbReference type="GO" id="GO:0000324">
    <property type="term" value="C:fungal-type vacuole"/>
    <property type="evidence" value="ECO:0007669"/>
    <property type="project" value="TreeGrafter"/>
</dbReference>
<gene>
    <name evidence="6" type="ORF">AWRI3578_g2839</name>
</gene>
<proteinExistence type="predicted"/>
<feature type="transmembrane region" description="Helical" evidence="5">
    <location>
        <begin position="508"/>
        <end position="527"/>
    </location>
</feature>
<evidence type="ECO:0000256" key="2">
    <source>
        <dbReference type="ARBA" id="ARBA00022692"/>
    </source>
</evidence>
<organism evidence="6 7">
    <name type="scientific">Hanseniaspora opuntiae</name>
    <dbReference type="NCBI Taxonomy" id="211096"/>
    <lineage>
        <taxon>Eukaryota</taxon>
        <taxon>Fungi</taxon>
        <taxon>Dikarya</taxon>
        <taxon>Ascomycota</taxon>
        <taxon>Saccharomycotina</taxon>
        <taxon>Saccharomycetes</taxon>
        <taxon>Saccharomycodales</taxon>
        <taxon>Saccharomycodaceae</taxon>
        <taxon>Hanseniaspora</taxon>
    </lineage>
</organism>
<dbReference type="Proteomes" id="UP000095605">
    <property type="component" value="Unassembled WGS sequence"/>
</dbReference>
<dbReference type="PANTHER" id="PTHR23502">
    <property type="entry name" value="MAJOR FACILITATOR SUPERFAMILY"/>
    <property type="match status" value="1"/>
</dbReference>
<dbReference type="AlphaFoldDB" id="A0A1E5R8F9"/>
<feature type="transmembrane region" description="Helical" evidence="5">
    <location>
        <begin position="539"/>
        <end position="559"/>
    </location>
</feature>
<protein>
    <submittedName>
        <fullName evidence="6">Protein HOL1</fullName>
    </submittedName>
</protein>
<feature type="transmembrane region" description="Helical" evidence="5">
    <location>
        <begin position="408"/>
        <end position="429"/>
    </location>
</feature>
<keyword evidence="3 5" id="KW-1133">Transmembrane helix</keyword>
<sequence length="580" mass="65279">MDQYTNPKHPLYVPGTLNIYAQQYDMEEAYADDIPRSSLKRDPKSQIVLMPQPSDSPNDPLNWSFWRKTWHCILMTFFTAFTAASTNDSGATQDSLNELYDISYQSMNTGAGILFVAIGWGTLLMSPFSNLYGRKISYLICLLFSLFGSIWLALSKNTADAIWCQFFIGISESCAEAHVQLSLSDIFFQHQLSSVLTLYIMATSIGTFLGPLIAGYISQGLDFTWVGWWAAIVSLGALIVFTFTLEETYFDRNLYITPVNQSLVLEGFKEDNTTELCASKDSSSKSVLKVTSSDNDEKIALDDKISSEFLESAVLIDGSQESLKPFWKRIALITPASNLKGFGVLQYFQYLRFSLKMFAFPAVWLSGIYWGWQDVLLTFYLTIEEDNYYEGPWNYSEAAIAIMNVPTLIGAVIGCLYAGVLSDYFVIWLSRRRGGIYECEYRLWFSIAVFLVSPAGLLMFGIASAKNVTDWRIAYVGLGFIGFGWGCSGDIAMSYLMDAYPEMVLEGMVCTSLINNNLACIFTFTSYNWLDAAGIQNTFIGLAVLTAFFTFLALPMYIFGKRARVWSKPLYLKCINERDQ</sequence>
<evidence type="ECO:0000313" key="6">
    <source>
        <dbReference type="EMBL" id="OEJ83199.1"/>
    </source>
</evidence>
<comment type="caution">
    <text evidence="6">The sequence shown here is derived from an EMBL/GenBank/DDBJ whole genome shotgun (WGS) entry which is preliminary data.</text>
</comment>
<evidence type="ECO:0000256" key="1">
    <source>
        <dbReference type="ARBA" id="ARBA00004141"/>
    </source>
</evidence>
<evidence type="ECO:0000313" key="7">
    <source>
        <dbReference type="Proteomes" id="UP000095605"/>
    </source>
</evidence>
<keyword evidence="4 5" id="KW-0472">Membrane</keyword>
<keyword evidence="7" id="KW-1185">Reference proteome</keyword>
<dbReference type="OrthoDB" id="5215911at2759"/>
<feature type="transmembrane region" description="Helical" evidence="5">
    <location>
        <begin position="474"/>
        <end position="496"/>
    </location>
</feature>
<dbReference type="SUPFAM" id="SSF103473">
    <property type="entry name" value="MFS general substrate transporter"/>
    <property type="match status" value="1"/>
</dbReference>
<accession>A0A1E5R8F9</accession>
<dbReference type="Pfam" id="PF07690">
    <property type="entry name" value="MFS_1"/>
    <property type="match status" value="1"/>
</dbReference>
<feature type="transmembrane region" description="Helical" evidence="5">
    <location>
        <begin position="223"/>
        <end position="245"/>
    </location>
</feature>
<dbReference type="FunFam" id="1.20.1250.20:FF:000224">
    <property type="entry name" value="MFS transporter, putative"/>
    <property type="match status" value="1"/>
</dbReference>